<gene>
    <name evidence="1" type="ORF">H8B21_06130</name>
</gene>
<evidence type="ECO:0000313" key="1">
    <source>
        <dbReference type="EMBL" id="MBD1421150.1"/>
    </source>
</evidence>
<evidence type="ECO:0000313" key="2">
    <source>
        <dbReference type="Proteomes" id="UP000651112"/>
    </source>
</evidence>
<sequence>MLCRHSHVHVQSLKEIRCRYFPVHRHDLVVRLEPFVRQRHDVAVLGYGHPVQGGDGDDYLFHLFVLKDHSFVWLYSTSAHLDEFSVRRHHLPAYRYVVGIPEKRFFGQEQRCLIGRDDFPICRREKDGRELRKVGQRSDVGVRRYNTSVRRRYISVRVSDRYLRSLMAP</sequence>
<keyword evidence="2" id="KW-1185">Reference proteome</keyword>
<comment type="caution">
    <text evidence="1">The sequence shown here is derived from an EMBL/GenBank/DDBJ whole genome shotgun (WGS) entry which is preliminary data.</text>
</comment>
<accession>A0ABR7XPP7</accession>
<protein>
    <submittedName>
        <fullName evidence="1">Uncharacterized protein</fullName>
    </submittedName>
</protein>
<name>A0ABR7XPP7_9SPHI</name>
<dbReference type="Proteomes" id="UP000651112">
    <property type="component" value="Unassembled WGS sequence"/>
</dbReference>
<dbReference type="RefSeq" id="WP_190312858.1">
    <property type="nucleotide sequence ID" value="NZ_JACNYL010000001.1"/>
</dbReference>
<organism evidence="1 2">
    <name type="scientific">Sphingobacterium chuzhouense</name>
    <dbReference type="NCBI Taxonomy" id="1742264"/>
    <lineage>
        <taxon>Bacteria</taxon>
        <taxon>Pseudomonadati</taxon>
        <taxon>Bacteroidota</taxon>
        <taxon>Sphingobacteriia</taxon>
        <taxon>Sphingobacteriales</taxon>
        <taxon>Sphingobacteriaceae</taxon>
        <taxon>Sphingobacterium</taxon>
    </lineage>
</organism>
<proteinExistence type="predicted"/>
<reference evidence="1 2" key="1">
    <citation type="submission" date="2020-08" db="EMBL/GenBank/DDBJ databases">
        <title>Sphingobacterium sp. DN00404 isolated from aquaculture water.</title>
        <authorList>
            <person name="Zhang M."/>
        </authorList>
    </citation>
    <scope>NUCLEOTIDE SEQUENCE [LARGE SCALE GENOMIC DNA]</scope>
    <source>
        <strain evidence="1 2">KCTC 42746</strain>
    </source>
</reference>
<dbReference type="EMBL" id="JACNYL010000001">
    <property type="protein sequence ID" value="MBD1421150.1"/>
    <property type="molecule type" value="Genomic_DNA"/>
</dbReference>